<feature type="region of interest" description="Disordered" evidence="1">
    <location>
        <begin position="22"/>
        <end position="56"/>
    </location>
</feature>
<gene>
    <name evidence="2" type="ORF">HAX54_013831</name>
</gene>
<keyword evidence="3" id="KW-1185">Reference proteome</keyword>
<reference evidence="2 3" key="1">
    <citation type="journal article" date="2021" name="BMC Genomics">
        <title>Datura genome reveals duplications of psychoactive alkaloid biosynthetic genes and high mutation rate following tissue culture.</title>
        <authorList>
            <person name="Rajewski A."/>
            <person name="Carter-House D."/>
            <person name="Stajich J."/>
            <person name="Litt A."/>
        </authorList>
    </citation>
    <scope>NUCLEOTIDE SEQUENCE [LARGE SCALE GENOMIC DNA]</scope>
    <source>
        <strain evidence="2">AR-01</strain>
    </source>
</reference>
<sequence length="115" mass="12865">MSGLLLGILCITKRGYQFRSFDSPAPSASSPIEQRSVGSHGYNDENLGEKARREAKQGGSQAKKVFIGGLDNCFFNYRQLYITELDSSSKWAVHINTLTELDISLIDRAFGEWRC</sequence>
<evidence type="ECO:0000256" key="1">
    <source>
        <dbReference type="SAM" id="MobiDB-lite"/>
    </source>
</evidence>
<protein>
    <submittedName>
        <fullName evidence="2">Uncharacterized protein</fullName>
    </submittedName>
</protein>
<accession>A0ABS8TNV1</accession>
<proteinExistence type="predicted"/>
<evidence type="ECO:0000313" key="3">
    <source>
        <dbReference type="Proteomes" id="UP000823775"/>
    </source>
</evidence>
<evidence type="ECO:0000313" key="2">
    <source>
        <dbReference type="EMBL" id="MCD7472560.1"/>
    </source>
</evidence>
<comment type="caution">
    <text evidence="2">The sequence shown here is derived from an EMBL/GenBank/DDBJ whole genome shotgun (WGS) entry which is preliminary data.</text>
</comment>
<organism evidence="2 3">
    <name type="scientific">Datura stramonium</name>
    <name type="common">Jimsonweed</name>
    <name type="synonym">Common thornapple</name>
    <dbReference type="NCBI Taxonomy" id="4076"/>
    <lineage>
        <taxon>Eukaryota</taxon>
        <taxon>Viridiplantae</taxon>
        <taxon>Streptophyta</taxon>
        <taxon>Embryophyta</taxon>
        <taxon>Tracheophyta</taxon>
        <taxon>Spermatophyta</taxon>
        <taxon>Magnoliopsida</taxon>
        <taxon>eudicotyledons</taxon>
        <taxon>Gunneridae</taxon>
        <taxon>Pentapetalae</taxon>
        <taxon>asterids</taxon>
        <taxon>lamiids</taxon>
        <taxon>Solanales</taxon>
        <taxon>Solanaceae</taxon>
        <taxon>Solanoideae</taxon>
        <taxon>Datureae</taxon>
        <taxon>Datura</taxon>
    </lineage>
</organism>
<feature type="compositionally biased region" description="Basic and acidic residues" evidence="1">
    <location>
        <begin position="47"/>
        <end position="56"/>
    </location>
</feature>
<dbReference type="Proteomes" id="UP000823775">
    <property type="component" value="Unassembled WGS sequence"/>
</dbReference>
<dbReference type="EMBL" id="JACEIK010001841">
    <property type="protein sequence ID" value="MCD7472560.1"/>
    <property type="molecule type" value="Genomic_DNA"/>
</dbReference>
<name>A0ABS8TNV1_DATST</name>